<dbReference type="InterPro" id="IPR018312">
    <property type="entry name" value="Chromosome_initiator_DnaA_CS"/>
</dbReference>
<dbReference type="PANTHER" id="PTHR30050">
    <property type="entry name" value="CHROMOSOMAL REPLICATION INITIATOR PROTEIN DNAA"/>
    <property type="match status" value="1"/>
</dbReference>
<organism evidence="9 10">
    <name type="scientific">Taurinivorans muris</name>
    <dbReference type="NCBI Taxonomy" id="2787751"/>
    <lineage>
        <taxon>Bacteria</taxon>
        <taxon>Pseudomonadati</taxon>
        <taxon>Thermodesulfobacteriota</taxon>
        <taxon>Desulfovibrionia</taxon>
        <taxon>Desulfovibrionales</taxon>
        <taxon>Desulfovibrionaceae</taxon>
        <taxon>Taurinivorans</taxon>
    </lineage>
</organism>
<keyword evidence="4" id="KW-0067">ATP-binding</keyword>
<dbReference type="SMART" id="SM00760">
    <property type="entry name" value="Bac_DnaA_C"/>
    <property type="match status" value="1"/>
</dbReference>
<gene>
    <name evidence="9" type="ORF">JBF11_07590</name>
</gene>
<evidence type="ECO:0000256" key="7">
    <source>
        <dbReference type="RuleBase" id="RU004227"/>
    </source>
</evidence>
<feature type="domain" description="Chromosomal replication initiator DnaA C-terminal" evidence="8">
    <location>
        <begin position="240"/>
        <end position="309"/>
    </location>
</feature>
<accession>A0ABY5XZJ3</accession>
<evidence type="ECO:0000256" key="2">
    <source>
        <dbReference type="ARBA" id="ARBA00022705"/>
    </source>
</evidence>
<keyword evidence="2 7" id="KW-0235">DNA replication</keyword>
<evidence type="ECO:0000256" key="4">
    <source>
        <dbReference type="ARBA" id="ARBA00022840"/>
    </source>
</evidence>
<dbReference type="Proteomes" id="UP001058120">
    <property type="component" value="Chromosome"/>
</dbReference>
<comment type="similarity">
    <text evidence="7">Belongs to the DnaA family.</text>
</comment>
<dbReference type="CDD" id="cd06571">
    <property type="entry name" value="Bac_DnaA_C"/>
    <property type="match status" value="1"/>
</dbReference>
<dbReference type="InterPro" id="IPR027417">
    <property type="entry name" value="P-loop_NTPase"/>
</dbReference>
<dbReference type="Gene3D" id="1.10.1750.10">
    <property type="match status" value="1"/>
</dbReference>
<dbReference type="PRINTS" id="PR00051">
    <property type="entry name" value="DNAA"/>
</dbReference>
<keyword evidence="3" id="KW-0547">Nucleotide-binding</keyword>
<evidence type="ECO:0000313" key="9">
    <source>
        <dbReference type="EMBL" id="UWX05310.1"/>
    </source>
</evidence>
<dbReference type="InterPro" id="IPR020591">
    <property type="entry name" value="Chromosome_initiator_DnaA-like"/>
</dbReference>
<evidence type="ECO:0000256" key="6">
    <source>
        <dbReference type="ARBA" id="ARBA00023125"/>
    </source>
</evidence>
<dbReference type="SUPFAM" id="SSF48295">
    <property type="entry name" value="TrpR-like"/>
    <property type="match status" value="1"/>
</dbReference>
<dbReference type="PANTHER" id="PTHR30050:SF4">
    <property type="entry name" value="ATP-BINDING PROTEIN RV3427C IN INSERTION SEQUENCE-RELATED"/>
    <property type="match status" value="1"/>
</dbReference>
<name>A0ABY5XZJ3_9BACT</name>
<dbReference type="RefSeq" id="WP_334314886.1">
    <property type="nucleotide sequence ID" value="NZ_CP065938.1"/>
</dbReference>
<dbReference type="Pfam" id="PF08299">
    <property type="entry name" value="Bac_DnaA_C"/>
    <property type="match status" value="1"/>
</dbReference>
<keyword evidence="10" id="KW-1185">Reference proteome</keyword>
<protein>
    <submittedName>
        <fullName evidence="9">AAA family ATPase</fullName>
    </submittedName>
</protein>
<reference evidence="9" key="1">
    <citation type="submission" date="2020-12" db="EMBL/GenBank/DDBJ databases">
        <title>Taurinivorans muris gen. nov., sp. nov., fundamental and realized metabolic niche of a ubiquitous sulfidogenic bacterium in the murine intestine.</title>
        <authorList>
            <person name="Ye H."/>
            <person name="Hanson B.T."/>
            <person name="Loy A."/>
        </authorList>
    </citation>
    <scope>NUCLEOTIDE SEQUENCE</scope>
    <source>
        <strain evidence="9">LT0009</strain>
    </source>
</reference>
<evidence type="ECO:0000256" key="5">
    <source>
        <dbReference type="ARBA" id="ARBA00023121"/>
    </source>
</evidence>
<keyword evidence="6" id="KW-0238">DNA-binding</keyword>
<evidence type="ECO:0000313" key="10">
    <source>
        <dbReference type="Proteomes" id="UP001058120"/>
    </source>
</evidence>
<keyword evidence="1" id="KW-0963">Cytoplasm</keyword>
<keyword evidence="5" id="KW-0446">Lipid-binding</keyword>
<proteinExistence type="inferred from homology"/>
<evidence type="ECO:0000256" key="3">
    <source>
        <dbReference type="ARBA" id="ARBA00022741"/>
    </source>
</evidence>
<dbReference type="Gene3D" id="3.40.50.300">
    <property type="entry name" value="P-loop containing nucleotide triphosphate hydrolases"/>
    <property type="match status" value="1"/>
</dbReference>
<dbReference type="Pfam" id="PF00308">
    <property type="entry name" value="Bac_DnaA"/>
    <property type="match status" value="1"/>
</dbReference>
<dbReference type="InterPro" id="IPR010921">
    <property type="entry name" value="Trp_repressor/repl_initiator"/>
</dbReference>
<dbReference type="SUPFAM" id="SSF52540">
    <property type="entry name" value="P-loop containing nucleoside triphosphate hydrolases"/>
    <property type="match status" value="1"/>
</dbReference>
<sequence length="340" mass="39481">MQKEQFFSEVLLNQKNSEIMRLLTDICDYLENKKNFSFNPLLINGKTETGKSHIMTVLQKTYPRNITAIQSGDLLFQTKEELKTRLNRLIRHAEQGGIPQQLLIIDDIQRLREDAFVQEQLLYCMEKLLKKQLILFLRNTDTDLPMPKIFETAVSQGLTFTLQEPDLGIKVQYTQKQADEQELELGKEQCLYIARRSSGFRNIQNMLNHIRLYKEQMGAMPSLQDIKLIVSEKGRVFTLNPESIIATVAEHYGFSIKEIKGRKRYPRIAEARHLSIYLCRTLLGETYMEIGKIFGGKDHSTIVYSIKKIEEMRVTNKVMNNLVTEVTMKCQKSIKHAKQT</sequence>
<dbReference type="PROSITE" id="PS01008">
    <property type="entry name" value="DNAA"/>
    <property type="match status" value="1"/>
</dbReference>
<evidence type="ECO:0000256" key="1">
    <source>
        <dbReference type="ARBA" id="ARBA00022490"/>
    </source>
</evidence>
<dbReference type="InterPro" id="IPR013317">
    <property type="entry name" value="DnaA_dom"/>
</dbReference>
<dbReference type="InterPro" id="IPR013159">
    <property type="entry name" value="DnaA_C"/>
</dbReference>
<evidence type="ECO:0000259" key="8">
    <source>
        <dbReference type="SMART" id="SM00760"/>
    </source>
</evidence>
<dbReference type="EMBL" id="CP065938">
    <property type="protein sequence ID" value="UWX05310.1"/>
    <property type="molecule type" value="Genomic_DNA"/>
</dbReference>